<keyword evidence="6" id="KW-0067">ATP-binding</keyword>
<evidence type="ECO:0000256" key="7">
    <source>
        <dbReference type="ARBA" id="ARBA00049535"/>
    </source>
</evidence>
<dbReference type="GO" id="GO:0002189">
    <property type="term" value="C:ribose phosphate diphosphokinase complex"/>
    <property type="evidence" value="ECO:0007669"/>
    <property type="project" value="TreeGrafter"/>
</dbReference>
<comment type="catalytic activity">
    <reaction evidence="7">
        <text>D-ribose 5-phosphate + ATP = 5-phospho-alpha-D-ribose 1-diphosphate + AMP + H(+)</text>
        <dbReference type="Rhea" id="RHEA:15609"/>
        <dbReference type="ChEBI" id="CHEBI:15378"/>
        <dbReference type="ChEBI" id="CHEBI:30616"/>
        <dbReference type="ChEBI" id="CHEBI:58017"/>
        <dbReference type="ChEBI" id="CHEBI:78346"/>
        <dbReference type="ChEBI" id="CHEBI:456215"/>
        <dbReference type="EC" id="2.7.6.1"/>
    </reaction>
</comment>
<evidence type="ECO:0000256" key="3">
    <source>
        <dbReference type="ARBA" id="ARBA00022727"/>
    </source>
</evidence>
<comment type="similarity">
    <text evidence="8">Belongs to the ribose-phosphate pyrophosphokinase family.</text>
</comment>
<dbReference type="NCBIfam" id="TIGR01251">
    <property type="entry name" value="ribP_PPkin"/>
    <property type="match status" value="1"/>
</dbReference>
<dbReference type="GO" id="GO:0000287">
    <property type="term" value="F:magnesium ion binding"/>
    <property type="evidence" value="ECO:0007669"/>
    <property type="project" value="InterPro"/>
</dbReference>
<dbReference type="PATRIC" id="fig|456.5.peg.13"/>
<dbReference type="PANTHER" id="PTHR10210">
    <property type="entry name" value="RIBOSE-PHOSPHATE DIPHOSPHOKINASE FAMILY MEMBER"/>
    <property type="match status" value="1"/>
</dbReference>
<dbReference type="EMBL" id="LNYJ01000001">
    <property type="protein sequence ID" value="KTD19216.1"/>
    <property type="molecule type" value="Genomic_DNA"/>
</dbReference>
<evidence type="ECO:0000256" key="6">
    <source>
        <dbReference type="ARBA" id="ARBA00022840"/>
    </source>
</evidence>
<evidence type="ECO:0000256" key="4">
    <source>
        <dbReference type="ARBA" id="ARBA00022741"/>
    </source>
</evidence>
<evidence type="ECO:0000313" key="11">
    <source>
        <dbReference type="EMBL" id="KTD19216.1"/>
    </source>
</evidence>
<keyword evidence="12" id="KW-1185">Reference proteome</keyword>
<dbReference type="AlphaFoldDB" id="A0A0W0VGF8"/>
<dbReference type="EC" id="2.7.6.1" evidence="1"/>
<dbReference type="GO" id="GO:0016301">
    <property type="term" value="F:kinase activity"/>
    <property type="evidence" value="ECO:0007669"/>
    <property type="project" value="UniProtKB-KW"/>
</dbReference>
<name>A0A0W0VGF8_9GAMM</name>
<proteinExistence type="inferred from homology"/>
<dbReference type="SUPFAM" id="SSF53271">
    <property type="entry name" value="PRTase-like"/>
    <property type="match status" value="2"/>
</dbReference>
<evidence type="ECO:0000256" key="2">
    <source>
        <dbReference type="ARBA" id="ARBA00022679"/>
    </source>
</evidence>
<reference evidence="11 12" key="1">
    <citation type="submission" date="2015-11" db="EMBL/GenBank/DDBJ databases">
        <title>Genomic analysis of 38 Legionella species identifies large and diverse effector repertoires.</title>
        <authorList>
            <person name="Burstein D."/>
            <person name="Amaro F."/>
            <person name="Zusman T."/>
            <person name="Lifshitz Z."/>
            <person name="Cohen O."/>
            <person name="Gilbert J.A."/>
            <person name="Pupko T."/>
            <person name="Shuman H.A."/>
            <person name="Segal G."/>
        </authorList>
    </citation>
    <scope>NUCLEOTIDE SEQUENCE [LARGE SCALE GENOMIC DNA]</scope>
    <source>
        <strain evidence="11 12">BL-540</strain>
    </source>
</reference>
<keyword evidence="4" id="KW-0547">Nucleotide-binding</keyword>
<dbReference type="NCBIfam" id="NF005537">
    <property type="entry name" value="PRK07199.1"/>
    <property type="match status" value="1"/>
</dbReference>
<accession>A0A0W0VGF8</accession>
<dbReference type="GO" id="GO:0005737">
    <property type="term" value="C:cytoplasm"/>
    <property type="evidence" value="ECO:0007669"/>
    <property type="project" value="TreeGrafter"/>
</dbReference>
<dbReference type="InterPro" id="IPR000836">
    <property type="entry name" value="PRTase_dom"/>
</dbReference>
<dbReference type="PANTHER" id="PTHR10210:SF32">
    <property type="entry name" value="RIBOSE-PHOSPHATE PYROPHOSPHOKINASE 2"/>
    <property type="match status" value="1"/>
</dbReference>
<dbReference type="GO" id="GO:0006015">
    <property type="term" value="P:5-phosphoribose 1-diphosphate biosynthetic process"/>
    <property type="evidence" value="ECO:0007669"/>
    <property type="project" value="TreeGrafter"/>
</dbReference>
<dbReference type="GO" id="GO:0005524">
    <property type="term" value="F:ATP binding"/>
    <property type="evidence" value="ECO:0007669"/>
    <property type="project" value="UniProtKB-KW"/>
</dbReference>
<evidence type="ECO:0000313" key="12">
    <source>
        <dbReference type="Proteomes" id="UP000055035"/>
    </source>
</evidence>
<dbReference type="CDD" id="cd06223">
    <property type="entry name" value="PRTases_typeI"/>
    <property type="match status" value="1"/>
</dbReference>
<keyword evidence="3 8" id="KW-0545">Nucleotide biosynthesis</keyword>
<dbReference type="Pfam" id="PF00156">
    <property type="entry name" value="Pribosyltran"/>
    <property type="match status" value="1"/>
</dbReference>
<keyword evidence="5 11" id="KW-0418">Kinase</keyword>
<dbReference type="InterPro" id="IPR029099">
    <property type="entry name" value="Pribosyltran_N"/>
</dbReference>
<dbReference type="Pfam" id="PF13793">
    <property type="entry name" value="Pribosyltran_N"/>
    <property type="match status" value="1"/>
</dbReference>
<dbReference type="GO" id="GO:0006164">
    <property type="term" value="P:purine nucleotide biosynthetic process"/>
    <property type="evidence" value="ECO:0007669"/>
    <property type="project" value="TreeGrafter"/>
</dbReference>
<dbReference type="GO" id="GO:0004749">
    <property type="term" value="F:ribose phosphate diphosphokinase activity"/>
    <property type="evidence" value="ECO:0007669"/>
    <property type="project" value="UniProtKB-EC"/>
</dbReference>
<organism evidence="11 12">
    <name type="scientific">Legionella jordanis</name>
    <dbReference type="NCBI Taxonomy" id="456"/>
    <lineage>
        <taxon>Bacteria</taxon>
        <taxon>Pseudomonadati</taxon>
        <taxon>Pseudomonadota</taxon>
        <taxon>Gammaproteobacteria</taxon>
        <taxon>Legionellales</taxon>
        <taxon>Legionellaceae</taxon>
        <taxon>Legionella</taxon>
    </lineage>
</organism>
<evidence type="ECO:0000256" key="1">
    <source>
        <dbReference type="ARBA" id="ARBA00013247"/>
    </source>
</evidence>
<evidence type="ECO:0000259" key="9">
    <source>
        <dbReference type="Pfam" id="PF00156"/>
    </source>
</evidence>
<dbReference type="InterPro" id="IPR029057">
    <property type="entry name" value="PRTase-like"/>
</dbReference>
<dbReference type="Gene3D" id="3.40.50.2020">
    <property type="match status" value="2"/>
</dbReference>
<evidence type="ECO:0000256" key="8">
    <source>
        <dbReference type="RuleBase" id="RU004324"/>
    </source>
</evidence>
<dbReference type="RefSeq" id="WP_058469611.1">
    <property type="nucleotide sequence ID" value="NZ_CAAAIC010000013.1"/>
</dbReference>
<protein>
    <recommendedName>
        <fullName evidence="1">ribose-phosphate diphosphokinase</fullName>
        <ecNumber evidence="1">2.7.6.1</ecNumber>
    </recommendedName>
</protein>
<dbReference type="SMART" id="SM01400">
    <property type="entry name" value="Pribosyltran_N"/>
    <property type="match status" value="1"/>
</dbReference>
<evidence type="ECO:0000259" key="10">
    <source>
        <dbReference type="Pfam" id="PF13793"/>
    </source>
</evidence>
<sequence>MKPILISLEKDGPWMPSLLAALDVEHGEVIFRRFPDSECYLRINFELKNRKLIVVASLNNPDAKILFLTFLAQAAKDGGAKSVGLIAPYLCYLRQDKQFHTGEVVTSRYFAKLLSNSFDWLMTVDPHLHRYQSLNEIYTVPSFVLHAGPCIANWIQKNLNQVLIIGPDDESQQWVSGIADLADCSYVVLKKNRSGDKEVQISMPPIDFNQFHSVVLMDDIISTGRTMLETIKLLQAKGVNRIICIAVHALFSEDAYELLAGNPAVRLVSCNTIRHVSNAIDINEILINALMTNQLAKKK</sequence>
<gene>
    <name evidence="11" type="ORF">Ljor_0013</name>
</gene>
<dbReference type="InterPro" id="IPR005946">
    <property type="entry name" value="Rib-P_diPkinase"/>
</dbReference>
<comment type="caution">
    <text evidence="11">The sequence shown here is derived from an EMBL/GenBank/DDBJ whole genome shotgun (WGS) entry which is preliminary data.</text>
</comment>
<keyword evidence="2 11" id="KW-0808">Transferase</keyword>
<dbReference type="STRING" id="456.Ljor_0013"/>
<feature type="domain" description="Phosphoribosyltransferase" evidence="9">
    <location>
        <begin position="135"/>
        <end position="271"/>
    </location>
</feature>
<feature type="domain" description="Ribose-phosphate pyrophosphokinase N-terminal" evidence="10">
    <location>
        <begin position="15"/>
        <end position="116"/>
    </location>
</feature>
<evidence type="ECO:0000256" key="5">
    <source>
        <dbReference type="ARBA" id="ARBA00022777"/>
    </source>
</evidence>
<dbReference type="Proteomes" id="UP000055035">
    <property type="component" value="Unassembled WGS sequence"/>
</dbReference>